<organism evidence="11 12">
    <name type="scientific">Robertkochia marina</name>
    <dbReference type="NCBI Taxonomy" id="1227945"/>
    <lineage>
        <taxon>Bacteria</taxon>
        <taxon>Pseudomonadati</taxon>
        <taxon>Bacteroidota</taxon>
        <taxon>Flavobacteriia</taxon>
        <taxon>Flavobacteriales</taxon>
        <taxon>Flavobacteriaceae</taxon>
        <taxon>Robertkochia</taxon>
    </lineage>
</organism>
<dbReference type="OrthoDB" id="9809206at2"/>
<comment type="similarity">
    <text evidence="2">Belongs to the MscS (TC 1.A.23) family.</text>
</comment>
<dbReference type="Pfam" id="PF21082">
    <property type="entry name" value="MS_channel_3rd"/>
    <property type="match status" value="1"/>
</dbReference>
<dbReference type="InterPro" id="IPR006685">
    <property type="entry name" value="MscS_channel_2nd"/>
</dbReference>
<evidence type="ECO:0000313" key="12">
    <source>
        <dbReference type="Proteomes" id="UP000305939"/>
    </source>
</evidence>
<dbReference type="GO" id="GO:0005886">
    <property type="term" value="C:plasma membrane"/>
    <property type="evidence" value="ECO:0007669"/>
    <property type="project" value="UniProtKB-SubCell"/>
</dbReference>
<evidence type="ECO:0000256" key="7">
    <source>
        <dbReference type="SAM" id="MobiDB-lite"/>
    </source>
</evidence>
<dbReference type="SUPFAM" id="SSF82689">
    <property type="entry name" value="Mechanosensitive channel protein MscS (YggB), C-terminal domain"/>
    <property type="match status" value="1"/>
</dbReference>
<comment type="subcellular location">
    <subcellularLocation>
        <location evidence="1">Cell membrane</location>
        <topology evidence="1">Multi-pass membrane protein</topology>
    </subcellularLocation>
</comment>
<dbReference type="PANTHER" id="PTHR30221">
    <property type="entry name" value="SMALL-CONDUCTANCE MECHANOSENSITIVE CHANNEL"/>
    <property type="match status" value="1"/>
</dbReference>
<feature type="transmembrane region" description="Helical" evidence="8">
    <location>
        <begin position="286"/>
        <end position="308"/>
    </location>
</feature>
<dbReference type="EMBL" id="SSMC01000001">
    <property type="protein sequence ID" value="THD69159.1"/>
    <property type="molecule type" value="Genomic_DNA"/>
</dbReference>
<feature type="transmembrane region" description="Helical" evidence="8">
    <location>
        <begin position="341"/>
        <end position="360"/>
    </location>
</feature>
<evidence type="ECO:0000256" key="8">
    <source>
        <dbReference type="SAM" id="Phobius"/>
    </source>
</evidence>
<evidence type="ECO:0000259" key="10">
    <source>
        <dbReference type="Pfam" id="PF21082"/>
    </source>
</evidence>
<evidence type="ECO:0000256" key="3">
    <source>
        <dbReference type="ARBA" id="ARBA00022475"/>
    </source>
</evidence>
<dbReference type="RefSeq" id="WP_136334649.1">
    <property type="nucleotide sequence ID" value="NZ_QXMP01000001.1"/>
</dbReference>
<evidence type="ECO:0000256" key="2">
    <source>
        <dbReference type="ARBA" id="ARBA00008017"/>
    </source>
</evidence>
<dbReference type="InterPro" id="IPR023408">
    <property type="entry name" value="MscS_beta-dom_sf"/>
</dbReference>
<dbReference type="InterPro" id="IPR010920">
    <property type="entry name" value="LSM_dom_sf"/>
</dbReference>
<evidence type="ECO:0000256" key="1">
    <source>
        <dbReference type="ARBA" id="ARBA00004651"/>
    </source>
</evidence>
<dbReference type="InterPro" id="IPR049278">
    <property type="entry name" value="MS_channel_C"/>
</dbReference>
<sequence>MIRSLYTISLFTILLVAILFQVHPIAAQQTQDSAGATQNIQPAAQQRQGENREAADTTVLSESSDIVVKDAAESFVIFEDDTLYSIKANLGPFTASERASGLSKRIADMLETGPIDFEKFSMYCEDLFCSIRYDENTITTITKVEAERQGMTLKELSQRNYDIIVTYLEAQKDRSWTAVLHRIFIFLAALILFLIGFRYLNRGLRWIVSLVFKRVKGRAEAIKFNNYEFLSRARAERLILFGLGIIKNAVLLTLIYFYSLLLFTIFPKTEPIALKLFNYVLHPVERFAMAVLGYIPELIIIAIIILAARYLKRFLKFLAEEVEREALVVPGFYPDWAMPTYRLTSIFIYLFTFVAIFPYLPGSDSPAFQGVGVFLGLLLSLGSTTAISNIIAGLVIIYMRAFKKGDRVQIGDVKGDVVEKTMLVTRIRTPKNEEIAIPNAAILNGSTINYSMGAQGDGLIVHTTITIGYDVPWRQVHELMVQAALNTEFILKTPKPFVLQTSLDDFFISYQINGYTKEASKQARIYSNLHANIQDAFNEAGVEILSPHYRAERDGNEVTIPKNWKPGKT</sequence>
<accession>A0A4S3M393</accession>
<comment type="caution">
    <text evidence="11">The sequence shown here is derived from an EMBL/GenBank/DDBJ whole genome shotgun (WGS) entry which is preliminary data.</text>
</comment>
<dbReference type="AlphaFoldDB" id="A0A4S3M393"/>
<name>A0A4S3M393_9FLAO</name>
<keyword evidence="12" id="KW-1185">Reference proteome</keyword>
<dbReference type="Pfam" id="PF00924">
    <property type="entry name" value="MS_channel_2nd"/>
    <property type="match status" value="1"/>
</dbReference>
<evidence type="ECO:0000256" key="4">
    <source>
        <dbReference type="ARBA" id="ARBA00022692"/>
    </source>
</evidence>
<dbReference type="GO" id="GO:0008381">
    <property type="term" value="F:mechanosensitive monoatomic ion channel activity"/>
    <property type="evidence" value="ECO:0007669"/>
    <property type="project" value="InterPro"/>
</dbReference>
<dbReference type="PANTHER" id="PTHR30221:SF18">
    <property type="entry name" value="SLL0590 PROTEIN"/>
    <property type="match status" value="1"/>
</dbReference>
<dbReference type="Proteomes" id="UP000305939">
    <property type="component" value="Unassembled WGS sequence"/>
</dbReference>
<dbReference type="InterPro" id="IPR045275">
    <property type="entry name" value="MscS_archaea/bacteria_type"/>
</dbReference>
<protein>
    <submittedName>
        <fullName evidence="11">Mechanosensitive ion channel</fullName>
    </submittedName>
</protein>
<dbReference type="Gene3D" id="1.10.287.1260">
    <property type="match status" value="1"/>
</dbReference>
<keyword evidence="6 8" id="KW-0472">Membrane</keyword>
<dbReference type="SUPFAM" id="SSF50182">
    <property type="entry name" value="Sm-like ribonucleoproteins"/>
    <property type="match status" value="1"/>
</dbReference>
<feature type="transmembrane region" description="Helical" evidence="8">
    <location>
        <begin position="179"/>
        <end position="200"/>
    </location>
</feature>
<evidence type="ECO:0000313" key="11">
    <source>
        <dbReference type="EMBL" id="THD69159.1"/>
    </source>
</evidence>
<evidence type="ECO:0000259" key="9">
    <source>
        <dbReference type="Pfam" id="PF00924"/>
    </source>
</evidence>
<gene>
    <name evidence="11" type="ORF">E7Z59_02175</name>
</gene>
<feature type="region of interest" description="Disordered" evidence="7">
    <location>
        <begin position="36"/>
        <end position="58"/>
    </location>
</feature>
<keyword evidence="5 8" id="KW-1133">Transmembrane helix</keyword>
<feature type="transmembrane region" description="Helical" evidence="8">
    <location>
        <begin position="238"/>
        <end position="266"/>
    </location>
</feature>
<dbReference type="Gene3D" id="3.30.70.100">
    <property type="match status" value="1"/>
</dbReference>
<keyword evidence="3" id="KW-1003">Cell membrane</keyword>
<reference evidence="11 12" key="1">
    <citation type="submission" date="2019-04" db="EMBL/GenBank/DDBJ databases">
        <title>Draft genome sequence of Robertkochia marina CC-AMO-30D.</title>
        <authorList>
            <person name="Hameed A."/>
            <person name="Lin S.-Y."/>
            <person name="Shahina M."/>
            <person name="Lai W.-A."/>
            <person name="Young C.-C."/>
        </authorList>
    </citation>
    <scope>NUCLEOTIDE SEQUENCE [LARGE SCALE GENOMIC DNA]</scope>
    <source>
        <strain evidence="11 12">CC-AMO-30D</strain>
    </source>
</reference>
<dbReference type="Gene3D" id="2.30.30.60">
    <property type="match status" value="1"/>
</dbReference>
<evidence type="ECO:0000256" key="6">
    <source>
        <dbReference type="ARBA" id="ARBA00023136"/>
    </source>
</evidence>
<feature type="domain" description="Mechanosensitive ion channel MscS C-terminal" evidence="10">
    <location>
        <begin position="462"/>
        <end position="544"/>
    </location>
</feature>
<keyword evidence="4 8" id="KW-0812">Transmembrane</keyword>
<dbReference type="InterPro" id="IPR011066">
    <property type="entry name" value="MscS_channel_C_sf"/>
</dbReference>
<proteinExistence type="inferred from homology"/>
<feature type="compositionally biased region" description="Polar residues" evidence="7">
    <location>
        <begin position="36"/>
        <end position="48"/>
    </location>
</feature>
<feature type="domain" description="Mechanosensitive ion channel MscS" evidence="9">
    <location>
        <begin position="386"/>
        <end position="451"/>
    </location>
</feature>
<evidence type="ECO:0000256" key="5">
    <source>
        <dbReference type="ARBA" id="ARBA00022989"/>
    </source>
</evidence>
<feature type="transmembrane region" description="Helical" evidence="8">
    <location>
        <begin position="372"/>
        <end position="399"/>
    </location>
</feature>